<reference evidence="3 4" key="1">
    <citation type="journal article" date="2007" name="Genome Biol.">
        <title>Interrupted coding sequences in Mycobacterium smegmatis: authentic mutations or sequencing errors?</title>
        <authorList>
            <person name="Deshayes C."/>
            <person name="Perrodou E."/>
            <person name="Gallien S."/>
            <person name="Euphrasie D."/>
            <person name="Schaeffer C."/>
            <person name="Van-Dorsselaer A."/>
            <person name="Poch O."/>
            <person name="Lecompte O."/>
            <person name="Reyrat J.M."/>
        </authorList>
    </citation>
    <scope>NUCLEOTIDE SEQUENCE [LARGE SCALE GENOMIC DNA]</scope>
    <source>
        <strain evidence="4">ATCC 700084 / mc(2)155</strain>
    </source>
</reference>
<evidence type="ECO:0000256" key="1">
    <source>
        <dbReference type="SAM" id="MobiDB-lite"/>
    </source>
</evidence>
<dbReference type="PATRIC" id="fig|246196.56.peg.1077"/>
<accession>I7FF81</accession>
<dbReference type="KEGG" id="msg:MSMEI_1048"/>
<dbReference type="Pfam" id="PF20254">
    <property type="entry name" value="DMFA2_C"/>
    <property type="match status" value="1"/>
</dbReference>
<reference evidence="3 4" key="2">
    <citation type="journal article" date="2009" name="Genome Res.">
        <title>Ortho-proteogenomics: multiple proteomes investigation through orthology and a new MS-based protocol.</title>
        <authorList>
            <person name="Gallien S."/>
            <person name="Perrodou E."/>
            <person name="Carapito C."/>
            <person name="Deshayes C."/>
            <person name="Reyrat J.M."/>
            <person name="Van Dorsselaer A."/>
            <person name="Poch O."/>
            <person name="Schaeffer C."/>
            <person name="Lecompte O."/>
        </authorList>
    </citation>
    <scope>NUCLEOTIDE SEQUENCE [LARGE SCALE GENOMIC DNA]</scope>
    <source>
        <strain evidence="4">ATCC 700084 / mc(2)155</strain>
    </source>
</reference>
<evidence type="ECO:0000259" key="2">
    <source>
        <dbReference type="Pfam" id="PF20254"/>
    </source>
</evidence>
<evidence type="ECO:0000313" key="3">
    <source>
        <dbReference type="EMBL" id="AFP37528.1"/>
    </source>
</evidence>
<dbReference type="AlphaFoldDB" id="I7FF81"/>
<gene>
    <name evidence="3" type="ordered locus">MSMEI_1048</name>
</gene>
<dbReference type="SUPFAM" id="SSF49899">
    <property type="entry name" value="Concanavalin A-like lectins/glucanases"/>
    <property type="match status" value="1"/>
</dbReference>
<dbReference type="SUPFAM" id="SSF52317">
    <property type="entry name" value="Class I glutamine amidotransferase-like"/>
    <property type="match status" value="1"/>
</dbReference>
<dbReference type="EMBL" id="CP001663">
    <property type="protein sequence ID" value="AFP37528.1"/>
    <property type="molecule type" value="Genomic_DNA"/>
</dbReference>
<dbReference type="GeneID" id="93455925"/>
<name>I7FF81_MYCS2</name>
<dbReference type="Proteomes" id="UP000006158">
    <property type="component" value="Chromosome"/>
</dbReference>
<organism evidence="3 4">
    <name type="scientific">Mycolicibacterium smegmatis (strain ATCC 700084 / mc(2)155)</name>
    <name type="common">Mycobacterium smegmatis</name>
    <dbReference type="NCBI Taxonomy" id="246196"/>
    <lineage>
        <taxon>Bacteria</taxon>
        <taxon>Bacillati</taxon>
        <taxon>Actinomycetota</taxon>
        <taxon>Actinomycetes</taxon>
        <taxon>Mycobacteriales</taxon>
        <taxon>Mycobacteriaceae</taxon>
        <taxon>Mycolicibacterium</taxon>
    </lineage>
</organism>
<dbReference type="Pfam" id="PF13385">
    <property type="entry name" value="Laminin_G_3"/>
    <property type="match status" value="1"/>
</dbReference>
<dbReference type="RefSeq" id="WP_014876960.1">
    <property type="nucleotide sequence ID" value="NC_008596.1"/>
</dbReference>
<dbReference type="InterPro" id="IPR046540">
    <property type="entry name" value="DMFA2_C"/>
</dbReference>
<protein>
    <submittedName>
        <fullName evidence="3">Large subunit of N,N-dimethylformamidase</fullName>
    </submittedName>
</protein>
<feature type="domain" description="N,N-dimethylformamidase beta subunit-like C-terminal" evidence="2">
    <location>
        <begin position="337"/>
        <end position="775"/>
    </location>
</feature>
<sequence length="824" mass="90932">MEIARGELGRMNTNGNAGTVADTDDYPELMRLTGYGSKWSVEQGDSVDFYVNCDGPATYRAELVKLIHGDTHPSGPGFKEELVNSGINGTYPGRPQRIHAGSYAMVADRRPLRVDSFTMQCWIWPTMPTKIEGYWAPGEQMIMGKWAQGRGYGLFLDLDGRVCLRIDDQVLTAPHPVRDRAWHFVAATFDAATGTAVLFCEPQVRYALDPQPAAVEAVFAQPISHTGVPFTFAAHPASAEPGKQTRQPGGWVMTGHYNGKIDAPRLCSRALNRLEIETMKLGFAPGMDERRAGGPSPELGAVMVAAWDFSLQIPTRTIVDCGPYRLDGELVGLPARGMTGHNWSGAVTSWSVEHREYGAIHFHDDDVDDARWAVDFTLEVPGDLPSAVYAVKLTTDEGDEDYIPFVVRTPLGRPGAKIAVIMSTIDYLAYANEHQASNFGSAEALIYRTPIMAPQNIFLSVHREYGYSLYDTHSDGSGVHISSRLRPILNFRPKYDSWLTQAPWQFNADLHLIDWLTEKGYTFDVVTDEDISYDGLERIEGYNVLITGSHPEHKDGHYLDAIHAYKERGGRLMYMGGDGFYWRHTFHPAYGRGEVTEMRRCESGIRPWQAQPGEYHHQSDGKLGGMWRFLGRDMAAVSGTSMVAQGFDISTYFKRTPESQDPRVAWAFEGISYDERLGDFGLVGGGAAGAELDTVDTTLGSPPHTLLVATSAGLHTDAYLLVTELILTNAPGVTGTQHPRIRADMAFHETPNGGAVWSFSSISYCGSLSHNDYDNNISKLTANVLNHFMQDGPLPAPPANAVRPRGRFESTPELNYHLPEEVGS</sequence>
<dbReference type="InterPro" id="IPR029062">
    <property type="entry name" value="Class_I_gatase-like"/>
</dbReference>
<dbReference type="InterPro" id="IPR013320">
    <property type="entry name" value="ConA-like_dom_sf"/>
</dbReference>
<proteinExistence type="predicted"/>
<evidence type="ECO:0000313" key="4">
    <source>
        <dbReference type="Proteomes" id="UP000006158"/>
    </source>
</evidence>
<dbReference type="Gene3D" id="2.60.120.200">
    <property type="match status" value="1"/>
</dbReference>
<feature type="region of interest" description="Disordered" evidence="1">
    <location>
        <begin position="1"/>
        <end position="22"/>
    </location>
</feature>